<evidence type="ECO:0000256" key="3">
    <source>
        <dbReference type="ARBA" id="ARBA00022729"/>
    </source>
</evidence>
<evidence type="ECO:0008006" key="8">
    <source>
        <dbReference type="Google" id="ProtNLM"/>
    </source>
</evidence>
<dbReference type="AlphaFoldDB" id="A0A6L5XNU6"/>
<evidence type="ECO:0000256" key="5">
    <source>
        <dbReference type="ARBA" id="ARBA00023180"/>
    </source>
</evidence>
<keyword evidence="2" id="KW-0645">Protease</keyword>
<evidence type="ECO:0000256" key="4">
    <source>
        <dbReference type="ARBA" id="ARBA00022801"/>
    </source>
</evidence>
<evidence type="ECO:0000313" key="7">
    <source>
        <dbReference type="Proteomes" id="UP000477488"/>
    </source>
</evidence>
<comment type="caution">
    <text evidence="6">The sequence shown here is derived from an EMBL/GenBank/DDBJ whole genome shotgun (WGS) entry which is preliminary data.</text>
</comment>
<keyword evidence="7" id="KW-1185">Reference proteome</keyword>
<keyword evidence="3" id="KW-0732">Signal</keyword>
<accession>A0A6L5XNU6</accession>
<keyword evidence="1" id="KW-0121">Carboxypeptidase</keyword>
<proteinExistence type="predicted"/>
<dbReference type="Gene3D" id="3.40.50.1820">
    <property type="entry name" value="alpha/beta hydrolase"/>
    <property type="match status" value="1"/>
</dbReference>
<dbReference type="GO" id="GO:0004185">
    <property type="term" value="F:serine-type carboxypeptidase activity"/>
    <property type="evidence" value="ECO:0007669"/>
    <property type="project" value="InterPro"/>
</dbReference>
<evidence type="ECO:0000256" key="1">
    <source>
        <dbReference type="ARBA" id="ARBA00022645"/>
    </source>
</evidence>
<dbReference type="SUPFAM" id="SSF53474">
    <property type="entry name" value="alpha/beta-Hydrolases"/>
    <property type="match status" value="1"/>
</dbReference>
<evidence type="ECO:0000313" key="6">
    <source>
        <dbReference type="EMBL" id="MSS28561.1"/>
    </source>
</evidence>
<dbReference type="Proteomes" id="UP000477488">
    <property type="component" value="Unassembled WGS sequence"/>
</dbReference>
<reference evidence="6 7" key="1">
    <citation type="submission" date="2019-09" db="EMBL/GenBank/DDBJ databases">
        <title>In-depth cultivation of the pig gut microbiome towards novel bacterial diversity and tailored functional studies.</title>
        <authorList>
            <person name="Wylensek D."/>
            <person name="Hitch T.C.A."/>
            <person name="Clavel T."/>
        </authorList>
    </citation>
    <scope>NUCLEOTIDE SEQUENCE [LARGE SCALE GENOMIC DNA]</scope>
    <source>
        <strain evidence="6 7">PG-178-WT-4</strain>
    </source>
</reference>
<protein>
    <recommendedName>
        <fullName evidence="8">Peptidase S10</fullName>
    </recommendedName>
</protein>
<sequence length="545" mass="59732">MVTPSYITGLSPRLKGGVPMHSESKPFLALLVLLLCAVVAPSLASGEGIKPSGTAAVKATAKEDCPEKGEKKLTAAIDGKNMAYTVKTGLTPILDKDAGETAYIFSASYILDGGPRERPVMFLFNGGPGSSSAFLQVCAFAPMTVPGINHGLEMAAPPYKLQANPHSLLDVADMVFIDPVGTGYSRMAKPDKEGKEGEKKEPVKMDAYLGVQGDLESMVEFVRMWLTENDRWGAEIYLAGESYGGLRAAGMAGIMGQQIGVAPSGIVLISPALSYQDTTSGLDNNVTPFVNRIPSMAAAAQYHKRLGGALKNLSRDEVVERAVRWAAERFEPALRKGNRLERGERETLLRELSEFTGIPVRELDAQDMRMEASEFSAQLLRDEKKFVSIYDARVTAPGSAWSMDEDPMSNIVGEPCRTAFMRFLTETVGIRPKRPYLFTSFEIIQTWDFTLGNKGREGFVSTNVFLAKAMRRLPFMRVYLAMGRFDLVTPPESALSSLSRMDVPEGLLERNLTSRYYEGGHMMYTNPEALKALSNDLRVWISGKK</sequence>
<dbReference type="Pfam" id="PF00450">
    <property type="entry name" value="Peptidase_S10"/>
    <property type="match status" value="1"/>
</dbReference>
<dbReference type="PANTHER" id="PTHR11802">
    <property type="entry name" value="SERINE PROTEASE FAMILY S10 SERINE CARBOXYPEPTIDASE"/>
    <property type="match status" value="1"/>
</dbReference>
<name>A0A6L5XNU6_9BACT</name>
<dbReference type="InterPro" id="IPR018202">
    <property type="entry name" value="Ser_caboxypep_ser_AS"/>
</dbReference>
<dbReference type="PROSITE" id="PS00131">
    <property type="entry name" value="CARBOXYPEPT_SER_SER"/>
    <property type="match status" value="1"/>
</dbReference>
<dbReference type="InterPro" id="IPR029058">
    <property type="entry name" value="AB_hydrolase_fold"/>
</dbReference>
<keyword evidence="4" id="KW-0378">Hydrolase</keyword>
<dbReference type="PANTHER" id="PTHR11802:SF3">
    <property type="entry name" value="RETINOID-INDUCIBLE SERINE CARBOXYPEPTIDASE"/>
    <property type="match status" value="1"/>
</dbReference>
<keyword evidence="5" id="KW-0325">Glycoprotein</keyword>
<evidence type="ECO:0000256" key="2">
    <source>
        <dbReference type="ARBA" id="ARBA00022670"/>
    </source>
</evidence>
<organism evidence="6 7">
    <name type="scientific">Desulfovibrio porci</name>
    <dbReference type="NCBI Taxonomy" id="2605782"/>
    <lineage>
        <taxon>Bacteria</taxon>
        <taxon>Pseudomonadati</taxon>
        <taxon>Thermodesulfobacteriota</taxon>
        <taxon>Desulfovibrionia</taxon>
        <taxon>Desulfovibrionales</taxon>
        <taxon>Desulfovibrionaceae</taxon>
        <taxon>Desulfovibrio</taxon>
    </lineage>
</organism>
<dbReference type="EMBL" id="VUMH01000011">
    <property type="protein sequence ID" value="MSS28561.1"/>
    <property type="molecule type" value="Genomic_DNA"/>
</dbReference>
<dbReference type="GO" id="GO:0006508">
    <property type="term" value="P:proteolysis"/>
    <property type="evidence" value="ECO:0007669"/>
    <property type="project" value="UniProtKB-KW"/>
</dbReference>
<gene>
    <name evidence="6" type="ORF">FYJ44_11075</name>
</gene>
<dbReference type="InterPro" id="IPR001563">
    <property type="entry name" value="Peptidase_S10"/>
</dbReference>